<dbReference type="InterPro" id="IPR004384">
    <property type="entry name" value="RNA_MeTrfase_TrmJ/LasT"/>
</dbReference>
<dbReference type="PANTHER" id="PTHR42786:SF7">
    <property type="entry name" value="TRNA_RRNA METHYLTRANSFERASE SPOU TYPE DOMAIN-CONTAINING PROTEIN"/>
    <property type="match status" value="1"/>
</dbReference>
<dbReference type="GO" id="GO:0002128">
    <property type="term" value="P:tRNA nucleoside ribose methylation"/>
    <property type="evidence" value="ECO:0007669"/>
    <property type="project" value="TreeGrafter"/>
</dbReference>
<dbReference type="NCBIfam" id="TIGR00050">
    <property type="entry name" value="rRNA_methyl_1"/>
    <property type="match status" value="1"/>
</dbReference>
<keyword evidence="4 5" id="KW-0949">S-adenosyl-L-methionine</keyword>
<dbReference type="PIRSF" id="PIRSF004808">
    <property type="entry name" value="LasT"/>
    <property type="match status" value="1"/>
</dbReference>
<dbReference type="GO" id="GO:0005829">
    <property type="term" value="C:cytosol"/>
    <property type="evidence" value="ECO:0007669"/>
    <property type="project" value="TreeGrafter"/>
</dbReference>
<dbReference type="Gene3D" id="3.40.1280.10">
    <property type="match status" value="1"/>
</dbReference>
<protein>
    <recommendedName>
        <fullName evidence="5">tRNA (cytidine/uridine-2'-O-)-methyltransferase TrmJ</fullName>
        <ecNumber evidence="5">2.1.1.200</ecNumber>
    </recommendedName>
    <alternativeName>
        <fullName evidence="5">tRNA (cytidine(32)/uridine(32)-2'-O)-methyltransferase</fullName>
    </alternativeName>
    <alternativeName>
        <fullName evidence="5">tRNA Cm32/Um32 methyltransferase</fullName>
    </alternativeName>
</protein>
<dbReference type="CDD" id="cd18093">
    <property type="entry name" value="SpoU-like_TrmJ"/>
    <property type="match status" value="1"/>
</dbReference>
<organism evidence="7 8">
    <name type="scientific">Magnetovibrio blakemorei</name>
    <dbReference type="NCBI Taxonomy" id="28181"/>
    <lineage>
        <taxon>Bacteria</taxon>
        <taxon>Pseudomonadati</taxon>
        <taxon>Pseudomonadota</taxon>
        <taxon>Alphaproteobacteria</taxon>
        <taxon>Rhodospirillales</taxon>
        <taxon>Magnetovibrionaceae</taxon>
        <taxon>Magnetovibrio</taxon>
    </lineage>
</organism>
<evidence type="ECO:0000313" key="8">
    <source>
        <dbReference type="Proteomes" id="UP000095347"/>
    </source>
</evidence>
<evidence type="ECO:0000256" key="4">
    <source>
        <dbReference type="ARBA" id="ARBA00022691"/>
    </source>
</evidence>
<proteinExistence type="inferred from homology"/>
<gene>
    <name evidence="5" type="primary">trmJ</name>
    <name evidence="7" type="ORF">BEN30_09300</name>
</gene>
<keyword evidence="3 7" id="KW-0808">Transferase</keyword>
<comment type="caution">
    <text evidence="7">The sequence shown here is derived from an EMBL/GenBank/DDBJ whole genome shotgun (WGS) entry which is preliminary data.</text>
</comment>
<keyword evidence="5" id="KW-0963">Cytoplasm</keyword>
<dbReference type="InterPro" id="IPR029026">
    <property type="entry name" value="tRNA_m1G_MTases_N"/>
</dbReference>
<reference evidence="8" key="1">
    <citation type="submission" date="2016-07" db="EMBL/GenBank/DDBJ databases">
        <authorList>
            <person name="Florea S."/>
            <person name="Webb J.S."/>
            <person name="Jaromczyk J."/>
            <person name="Schardl C.L."/>
        </authorList>
    </citation>
    <scope>NUCLEOTIDE SEQUENCE [LARGE SCALE GENOMIC DNA]</scope>
    <source>
        <strain evidence="8">MV-1</strain>
    </source>
</reference>
<sequence length="238" mass="26295">MILVQPQLGENIGMVARAMLNCALLDLRLVAPRDGWPNPLAYKTASGADVVLENARVFDTTAEAIADLGHVFATTARARDMSKDVLTPRGAAKEMRDLRAQDVQCGVLFGREAVGLHNDDIALADSILMVPLNPGFTSLNLAQAVLLMGYEWFQVAADQPDEIFEVRLDTRRATKEELVAMFEHLETELTDCGFLGVAAKKPGMIRNLRNLFQRARMTEQEVRTMRGVISGLVKKRKS</sequence>
<evidence type="ECO:0000259" key="6">
    <source>
        <dbReference type="Pfam" id="PF00588"/>
    </source>
</evidence>
<evidence type="ECO:0000256" key="3">
    <source>
        <dbReference type="ARBA" id="ARBA00022679"/>
    </source>
</evidence>
<keyword evidence="5" id="KW-0819">tRNA processing</keyword>
<comment type="subunit">
    <text evidence="5">Homodimer.</text>
</comment>
<evidence type="ECO:0000256" key="1">
    <source>
        <dbReference type="ARBA" id="ARBA00007228"/>
    </source>
</evidence>
<dbReference type="Pfam" id="PF00588">
    <property type="entry name" value="SpoU_methylase"/>
    <property type="match status" value="1"/>
</dbReference>
<comment type="subcellular location">
    <subcellularLocation>
        <location evidence="5">Cytoplasm</location>
    </subcellularLocation>
</comment>
<evidence type="ECO:0000313" key="7">
    <source>
        <dbReference type="EMBL" id="OEJ67655.1"/>
    </source>
</evidence>
<dbReference type="GO" id="GO:0106339">
    <property type="term" value="F:tRNA (cytidine(32)-2'-O)-methyltransferase activity"/>
    <property type="evidence" value="ECO:0007669"/>
    <property type="project" value="RHEA"/>
</dbReference>
<dbReference type="STRING" id="28181.BEN30_09300"/>
<dbReference type="EMBL" id="MCGG01000021">
    <property type="protein sequence ID" value="OEJ67655.1"/>
    <property type="molecule type" value="Genomic_DNA"/>
</dbReference>
<comment type="function">
    <text evidence="5">Catalyzes the formation of 2'O-methylated cytidine (Cm32) or 2'O-methylated uridine (Um32) at position 32 in tRNA.</text>
</comment>
<comment type="similarity">
    <text evidence="1">Belongs to the class IV-like SAM-binding methyltransferase superfamily. RNA methyltransferase TrmH family.</text>
</comment>
<dbReference type="Proteomes" id="UP000095347">
    <property type="component" value="Unassembled WGS sequence"/>
</dbReference>
<keyword evidence="8" id="KW-1185">Reference proteome</keyword>
<comment type="catalytic activity">
    <reaction evidence="5">
        <text>uridine(32) in tRNA + S-adenosyl-L-methionine = 2'-O-methyluridine(32) in tRNA + S-adenosyl-L-homocysteine + H(+)</text>
        <dbReference type="Rhea" id="RHEA:42936"/>
        <dbReference type="Rhea" id="RHEA-COMP:10107"/>
        <dbReference type="Rhea" id="RHEA-COMP:10290"/>
        <dbReference type="ChEBI" id="CHEBI:15378"/>
        <dbReference type="ChEBI" id="CHEBI:57856"/>
        <dbReference type="ChEBI" id="CHEBI:59789"/>
        <dbReference type="ChEBI" id="CHEBI:65315"/>
        <dbReference type="ChEBI" id="CHEBI:74478"/>
        <dbReference type="EC" id="2.1.1.200"/>
    </reaction>
</comment>
<dbReference type="Gene3D" id="1.10.8.590">
    <property type="match status" value="1"/>
</dbReference>
<evidence type="ECO:0000256" key="5">
    <source>
        <dbReference type="RuleBase" id="RU362024"/>
    </source>
</evidence>
<keyword evidence="2 5" id="KW-0489">Methyltransferase</keyword>
<accession>A0A1E5Q8G5</accession>
<dbReference type="GO" id="GO:0003723">
    <property type="term" value="F:RNA binding"/>
    <property type="evidence" value="ECO:0007669"/>
    <property type="project" value="InterPro"/>
</dbReference>
<dbReference type="InterPro" id="IPR029028">
    <property type="entry name" value="Alpha/beta_knot_MTases"/>
</dbReference>
<comment type="catalytic activity">
    <reaction evidence="5">
        <text>cytidine(32) in tRNA + S-adenosyl-L-methionine = 2'-O-methylcytidine(32) in tRNA + S-adenosyl-L-homocysteine + H(+)</text>
        <dbReference type="Rhea" id="RHEA:42932"/>
        <dbReference type="Rhea" id="RHEA-COMP:10288"/>
        <dbReference type="Rhea" id="RHEA-COMP:10289"/>
        <dbReference type="ChEBI" id="CHEBI:15378"/>
        <dbReference type="ChEBI" id="CHEBI:57856"/>
        <dbReference type="ChEBI" id="CHEBI:59789"/>
        <dbReference type="ChEBI" id="CHEBI:74495"/>
        <dbReference type="ChEBI" id="CHEBI:82748"/>
        <dbReference type="EC" id="2.1.1.200"/>
    </reaction>
</comment>
<dbReference type="GO" id="GO:0160206">
    <property type="term" value="F:tRNA (cytidine(32)/uridine(32)-2'-O)-methyltransferase activity"/>
    <property type="evidence" value="ECO:0007669"/>
    <property type="project" value="UniProtKB-EC"/>
</dbReference>
<evidence type="ECO:0000256" key="2">
    <source>
        <dbReference type="ARBA" id="ARBA00022603"/>
    </source>
</evidence>
<dbReference type="PANTHER" id="PTHR42786">
    <property type="entry name" value="TRNA/RRNA METHYLTRANSFERASE"/>
    <property type="match status" value="1"/>
</dbReference>
<dbReference type="InterPro" id="IPR001537">
    <property type="entry name" value="SpoU_MeTrfase"/>
</dbReference>
<dbReference type="AlphaFoldDB" id="A0A1E5Q8G5"/>
<dbReference type="EC" id="2.1.1.200" evidence="5"/>
<name>A0A1E5Q8G5_9PROT</name>
<dbReference type="SUPFAM" id="SSF75217">
    <property type="entry name" value="alpha/beta knot"/>
    <property type="match status" value="1"/>
</dbReference>
<feature type="domain" description="tRNA/rRNA methyltransferase SpoU type" evidence="6">
    <location>
        <begin position="2"/>
        <end position="150"/>
    </location>
</feature>